<organism evidence="1">
    <name type="scientific">Anguilla anguilla</name>
    <name type="common">European freshwater eel</name>
    <name type="synonym">Muraena anguilla</name>
    <dbReference type="NCBI Taxonomy" id="7936"/>
    <lineage>
        <taxon>Eukaryota</taxon>
        <taxon>Metazoa</taxon>
        <taxon>Chordata</taxon>
        <taxon>Craniata</taxon>
        <taxon>Vertebrata</taxon>
        <taxon>Euteleostomi</taxon>
        <taxon>Actinopterygii</taxon>
        <taxon>Neopterygii</taxon>
        <taxon>Teleostei</taxon>
        <taxon>Anguilliformes</taxon>
        <taxon>Anguillidae</taxon>
        <taxon>Anguilla</taxon>
    </lineage>
</organism>
<reference evidence="1" key="2">
    <citation type="journal article" date="2015" name="Fish Shellfish Immunol.">
        <title>Early steps in the European eel (Anguilla anguilla)-Vibrio vulnificus interaction in the gills: Role of the RtxA13 toxin.</title>
        <authorList>
            <person name="Callol A."/>
            <person name="Pajuelo D."/>
            <person name="Ebbesson L."/>
            <person name="Teles M."/>
            <person name="MacKenzie S."/>
            <person name="Amaro C."/>
        </authorList>
    </citation>
    <scope>NUCLEOTIDE SEQUENCE</scope>
</reference>
<reference evidence="1" key="1">
    <citation type="submission" date="2014-11" db="EMBL/GenBank/DDBJ databases">
        <authorList>
            <person name="Amaro Gonzalez C."/>
        </authorList>
    </citation>
    <scope>NUCLEOTIDE SEQUENCE</scope>
</reference>
<dbReference type="EMBL" id="GBXM01073951">
    <property type="protein sequence ID" value="JAH34626.1"/>
    <property type="molecule type" value="Transcribed_RNA"/>
</dbReference>
<protein>
    <submittedName>
        <fullName evidence="1">Uncharacterized protein</fullName>
    </submittedName>
</protein>
<evidence type="ECO:0000313" key="1">
    <source>
        <dbReference type="EMBL" id="JAH34626.1"/>
    </source>
</evidence>
<name>A0A0E9RZV3_ANGAN</name>
<proteinExistence type="predicted"/>
<accession>A0A0E9RZV3</accession>
<sequence length="15" mass="1738">MAFPICKMFISIHLS</sequence>